<dbReference type="Gene3D" id="1.10.490.10">
    <property type="entry name" value="Globins"/>
    <property type="match status" value="1"/>
</dbReference>
<dbReference type="Pfam" id="PF00015">
    <property type="entry name" value="MCPsignal"/>
    <property type="match status" value="1"/>
</dbReference>
<dbReference type="OrthoDB" id="266313at2"/>
<dbReference type="SMART" id="SM00283">
    <property type="entry name" value="MA"/>
    <property type="match status" value="1"/>
</dbReference>
<dbReference type="CDD" id="cd11386">
    <property type="entry name" value="MCP_signal"/>
    <property type="match status" value="1"/>
</dbReference>
<reference evidence="8 9" key="1">
    <citation type="journal article" date="2008" name="BMC Genomics">
        <title>Complete genome of Phenylobacterium zucineum - a novel facultative intracellular bacterium isolated from human erythroleukemia cell line K562.</title>
        <authorList>
            <person name="Luo Y."/>
            <person name="Xu X."/>
            <person name="Ding Z."/>
            <person name="Liu Z."/>
            <person name="Zhang B."/>
            <person name="Yan Z."/>
            <person name="Sun J."/>
            <person name="Hu S."/>
            <person name="Hu X."/>
        </authorList>
    </citation>
    <scope>NUCLEOTIDE SEQUENCE [LARGE SCALE GENOMIC DNA]</scope>
    <source>
        <strain evidence="8 9">HLK1</strain>
    </source>
</reference>
<dbReference type="PANTHER" id="PTHR43531">
    <property type="entry name" value="PROTEIN ICFG"/>
    <property type="match status" value="1"/>
</dbReference>
<protein>
    <submittedName>
        <fullName evidence="8">Methyl-accepting chemotaxis protein McpB</fullName>
    </submittedName>
</protein>
<dbReference type="SUPFAM" id="SSF58104">
    <property type="entry name" value="Methyl-accepting chemotaxis protein (MCP) signaling domain"/>
    <property type="match status" value="1"/>
</dbReference>
<dbReference type="InterPro" id="IPR039379">
    <property type="entry name" value="Protoglobin_sensor_dom"/>
</dbReference>
<dbReference type="SUPFAM" id="SSF46458">
    <property type="entry name" value="Globin-like"/>
    <property type="match status" value="1"/>
</dbReference>
<feature type="coiled-coil region" evidence="5">
    <location>
        <begin position="166"/>
        <end position="193"/>
    </location>
</feature>
<evidence type="ECO:0000313" key="8">
    <source>
        <dbReference type="EMBL" id="ACG77146.1"/>
    </source>
</evidence>
<dbReference type="PANTHER" id="PTHR43531:SF11">
    <property type="entry name" value="METHYL-ACCEPTING CHEMOTAXIS PROTEIN 3"/>
    <property type="match status" value="1"/>
</dbReference>
<name>B4RFR5_PHEZH</name>
<dbReference type="InterPro" id="IPR044398">
    <property type="entry name" value="Globin-sensor_dom"/>
</dbReference>
<dbReference type="PROSITE" id="PS50111">
    <property type="entry name" value="CHEMOTAXIS_TRANSDUC_2"/>
    <property type="match status" value="1"/>
</dbReference>
<accession>B4RFR5</accession>
<dbReference type="GO" id="GO:0020037">
    <property type="term" value="F:heme binding"/>
    <property type="evidence" value="ECO:0007669"/>
    <property type="project" value="InterPro"/>
</dbReference>
<feature type="domain" description="HAMP" evidence="7">
    <location>
        <begin position="191"/>
        <end position="236"/>
    </location>
</feature>
<evidence type="ECO:0000256" key="2">
    <source>
        <dbReference type="ARBA" id="ARBA00022500"/>
    </source>
</evidence>
<dbReference type="Proteomes" id="UP000001868">
    <property type="component" value="Chromosome"/>
</dbReference>
<dbReference type="EMBL" id="CP000747">
    <property type="protein sequence ID" value="ACG77146.1"/>
    <property type="molecule type" value="Genomic_DNA"/>
</dbReference>
<evidence type="ECO:0000256" key="4">
    <source>
        <dbReference type="PROSITE-ProRule" id="PRU00284"/>
    </source>
</evidence>
<evidence type="ECO:0000313" key="9">
    <source>
        <dbReference type="Proteomes" id="UP000001868"/>
    </source>
</evidence>
<dbReference type="AlphaFoldDB" id="B4RFR5"/>
<dbReference type="Pfam" id="PF11563">
    <property type="entry name" value="Protoglobin"/>
    <property type="match status" value="1"/>
</dbReference>
<organism evidence="8 9">
    <name type="scientific">Phenylobacterium zucineum (strain HLK1)</name>
    <dbReference type="NCBI Taxonomy" id="450851"/>
    <lineage>
        <taxon>Bacteria</taxon>
        <taxon>Pseudomonadati</taxon>
        <taxon>Pseudomonadota</taxon>
        <taxon>Alphaproteobacteria</taxon>
        <taxon>Caulobacterales</taxon>
        <taxon>Caulobacteraceae</taxon>
        <taxon>Phenylobacterium</taxon>
    </lineage>
</organism>
<dbReference type="InterPro" id="IPR004089">
    <property type="entry name" value="MCPsignal_dom"/>
</dbReference>
<gene>
    <name evidence="8" type="primary">mcpB</name>
    <name evidence="8" type="ordered locus">PHZ_c0732</name>
</gene>
<dbReference type="eggNOG" id="COG0840">
    <property type="taxonomic scope" value="Bacteria"/>
</dbReference>
<dbReference type="KEGG" id="pzu:PHZ_c0732"/>
<evidence type="ECO:0000256" key="5">
    <source>
        <dbReference type="SAM" id="Coils"/>
    </source>
</evidence>
<dbReference type="PRINTS" id="PR00260">
    <property type="entry name" value="CHEMTRNSDUCR"/>
</dbReference>
<dbReference type="InterPro" id="IPR003660">
    <property type="entry name" value="HAMP_dom"/>
</dbReference>
<dbReference type="GO" id="GO:0016020">
    <property type="term" value="C:membrane"/>
    <property type="evidence" value="ECO:0007669"/>
    <property type="project" value="UniProtKB-SubCell"/>
</dbReference>
<dbReference type="GO" id="GO:0006935">
    <property type="term" value="P:chemotaxis"/>
    <property type="evidence" value="ECO:0007669"/>
    <property type="project" value="UniProtKB-KW"/>
</dbReference>
<dbReference type="PROSITE" id="PS50885">
    <property type="entry name" value="HAMP"/>
    <property type="match status" value="1"/>
</dbReference>
<dbReference type="InterPro" id="IPR012292">
    <property type="entry name" value="Globin/Proto"/>
</dbReference>
<dbReference type="InterPro" id="IPR004090">
    <property type="entry name" value="Chemotax_Me-accpt_rcpt"/>
</dbReference>
<sequence>MLVSDAYAIGQRLDFIGLDAETRAALARLQPFIGEHIGPALDAFYTRVKATPEVRRFFRDDSHIAGAHARQGDHWRIIASGKFDESYVRGVRTIGETHARIGLEPRWYIAGYALILERLLRDLIDERWGRRGLLAGRRGAEETGAAAGALVKAVLLDMDFAISIYLETLEAERRRLEAEREAAQQRQAEMVAALEAALARVSRGDLRARIEASAPEFETVSADFNSAISALEQAVAGAAAAASGVSQGVAQIGGAADQLSQRTEQQAASLEETAAALEEITVAVRRSAEGAQEAARFVAAAKGEADESAQVVRQAVAAMDEIDGSSRKIGQIIGVIDEIAFQTNLLALNAGVEAARAGDAGRGFAVVASEVRALAQRSADAAKEIEGLIGESTRQVKTGVQLVGRTGEALAAIVERIGSIDRLVGETAASAQEQARGLNEVNVAVAQMDQITQQNAAMVDETTAATRALHAQVDDLAGTMGSFTVAGADPRARLRAVA</sequence>
<dbReference type="Gene3D" id="1.10.287.950">
    <property type="entry name" value="Methyl-accepting chemotaxis protein"/>
    <property type="match status" value="1"/>
</dbReference>
<dbReference type="RefSeq" id="WP_012521294.1">
    <property type="nucleotide sequence ID" value="NC_011144.1"/>
</dbReference>
<evidence type="ECO:0000259" key="7">
    <source>
        <dbReference type="PROSITE" id="PS50885"/>
    </source>
</evidence>
<feature type="domain" description="Methyl-accepting transducer" evidence="6">
    <location>
        <begin position="241"/>
        <end position="470"/>
    </location>
</feature>
<dbReference type="GO" id="GO:0004888">
    <property type="term" value="F:transmembrane signaling receptor activity"/>
    <property type="evidence" value="ECO:0007669"/>
    <property type="project" value="InterPro"/>
</dbReference>
<evidence type="ECO:0000256" key="1">
    <source>
        <dbReference type="ARBA" id="ARBA00004370"/>
    </source>
</evidence>
<dbReference type="InterPro" id="IPR051310">
    <property type="entry name" value="MCP_chemotaxis"/>
</dbReference>
<comment type="similarity">
    <text evidence="3">Belongs to the methyl-accepting chemotaxis (MCP) protein family.</text>
</comment>
<dbReference type="SMART" id="SM00304">
    <property type="entry name" value="HAMP"/>
    <property type="match status" value="1"/>
</dbReference>
<keyword evidence="5" id="KW-0175">Coiled coil</keyword>
<keyword evidence="9" id="KW-1185">Reference proteome</keyword>
<dbReference type="HOGENOM" id="CLU_000445_107_18_5"/>
<dbReference type="STRING" id="450851.PHZ_c0732"/>
<dbReference type="InterPro" id="IPR009050">
    <property type="entry name" value="Globin-like_sf"/>
</dbReference>
<comment type="subcellular location">
    <subcellularLocation>
        <location evidence="1">Membrane</location>
    </subcellularLocation>
</comment>
<keyword evidence="4" id="KW-0807">Transducer</keyword>
<keyword evidence="2" id="KW-0145">Chemotaxis</keyword>
<evidence type="ECO:0000256" key="3">
    <source>
        <dbReference type="ARBA" id="ARBA00029447"/>
    </source>
</evidence>
<proteinExistence type="inferred from homology"/>
<dbReference type="GO" id="GO:0007165">
    <property type="term" value="P:signal transduction"/>
    <property type="evidence" value="ECO:0007669"/>
    <property type="project" value="UniProtKB-KW"/>
</dbReference>
<dbReference type="CDD" id="cd01068">
    <property type="entry name" value="globin_sensor"/>
    <property type="match status" value="1"/>
</dbReference>
<dbReference type="FunFam" id="1.10.287.950:FF:000001">
    <property type="entry name" value="Methyl-accepting chemotaxis sensory transducer"/>
    <property type="match status" value="1"/>
</dbReference>
<evidence type="ECO:0000259" key="6">
    <source>
        <dbReference type="PROSITE" id="PS50111"/>
    </source>
</evidence>
<dbReference type="GO" id="GO:0019825">
    <property type="term" value="F:oxygen binding"/>
    <property type="evidence" value="ECO:0007669"/>
    <property type="project" value="InterPro"/>
</dbReference>